<protein>
    <submittedName>
        <fullName evidence="3">Hydroxypyruvate reductase</fullName>
    </submittedName>
</protein>
<dbReference type="GO" id="GO:0005737">
    <property type="term" value="C:cytoplasm"/>
    <property type="evidence" value="ECO:0007669"/>
    <property type="project" value="TreeGrafter"/>
</dbReference>
<reference evidence="3 4" key="1">
    <citation type="submission" date="2013-12" db="EMBL/GenBank/DDBJ databases">
        <authorList>
            <consortium name="DOE Joint Genome Institute"/>
            <person name="Bryant D.A."/>
            <person name="Huntemann M."/>
            <person name="Han J."/>
            <person name="Chen A."/>
            <person name="Kyrpides N."/>
            <person name="Mavromatis K."/>
            <person name="Markowitz V."/>
            <person name="Palaniappan K."/>
            <person name="Ivanova N."/>
            <person name="Schaumberg A."/>
            <person name="Pati A."/>
            <person name="Liolios K."/>
            <person name="Nordberg H.P."/>
            <person name="Cantor M.N."/>
            <person name="Hua S.X."/>
            <person name="Woyke T."/>
        </authorList>
    </citation>
    <scope>NUCLEOTIDE SEQUENCE [LARGE SCALE GENOMIC DNA]</scope>
    <source>
        <strain evidence="3 4">984</strain>
    </source>
</reference>
<dbReference type="PANTHER" id="PTHR12227">
    <property type="entry name" value="GLYCERATE KINASE"/>
    <property type="match status" value="1"/>
</dbReference>
<accession>W0E149</accession>
<dbReference type="InterPro" id="IPR037035">
    <property type="entry name" value="GK-like_C_sf"/>
</dbReference>
<evidence type="ECO:0000259" key="2">
    <source>
        <dbReference type="Pfam" id="PF13660"/>
    </source>
</evidence>
<dbReference type="PANTHER" id="PTHR12227:SF0">
    <property type="entry name" value="GLYCERATE KINASE"/>
    <property type="match status" value="1"/>
</dbReference>
<dbReference type="Pfam" id="PF13660">
    <property type="entry name" value="DUF4147"/>
    <property type="match status" value="1"/>
</dbReference>
<feature type="domain" description="MOFRL" evidence="1">
    <location>
        <begin position="300"/>
        <end position="404"/>
    </location>
</feature>
<dbReference type="InterPro" id="IPR007835">
    <property type="entry name" value="MOFRL"/>
</dbReference>
<dbReference type="Pfam" id="PF05161">
    <property type="entry name" value="MOFRL"/>
    <property type="match status" value="1"/>
</dbReference>
<dbReference type="SUPFAM" id="SSF82544">
    <property type="entry name" value="GckA/TtuD-like"/>
    <property type="match status" value="1"/>
</dbReference>
<dbReference type="EMBL" id="CP007031">
    <property type="protein sequence ID" value="AHF02949.1"/>
    <property type="molecule type" value="Genomic_DNA"/>
</dbReference>
<dbReference type="AlphaFoldDB" id="W0E149"/>
<dbReference type="STRING" id="765910.MARPU_02980"/>
<dbReference type="KEGG" id="mpur:MARPU_02980"/>
<dbReference type="Gene3D" id="3.40.1480.10">
    <property type="entry name" value="MOFRL domain"/>
    <property type="match status" value="1"/>
</dbReference>
<dbReference type="Proteomes" id="UP000005275">
    <property type="component" value="Chromosome"/>
</dbReference>
<organism evidence="3 4">
    <name type="scientific">Marichromatium purpuratum 984</name>
    <dbReference type="NCBI Taxonomy" id="765910"/>
    <lineage>
        <taxon>Bacteria</taxon>
        <taxon>Pseudomonadati</taxon>
        <taxon>Pseudomonadota</taxon>
        <taxon>Gammaproteobacteria</taxon>
        <taxon>Chromatiales</taxon>
        <taxon>Chromatiaceae</taxon>
        <taxon>Marichromatium</taxon>
    </lineage>
</organism>
<dbReference type="InterPro" id="IPR025286">
    <property type="entry name" value="MOFRL_assoc_dom"/>
</dbReference>
<gene>
    <name evidence="3" type="ORF">MARPU_02980</name>
</gene>
<proteinExistence type="predicted"/>
<evidence type="ECO:0000313" key="4">
    <source>
        <dbReference type="Proteomes" id="UP000005275"/>
    </source>
</evidence>
<name>W0E149_MARPU</name>
<evidence type="ECO:0000259" key="1">
    <source>
        <dbReference type="Pfam" id="PF05161"/>
    </source>
</evidence>
<keyword evidence="3" id="KW-0670">Pyruvate</keyword>
<keyword evidence="4" id="KW-1185">Reference proteome</keyword>
<dbReference type="InterPro" id="IPR039760">
    <property type="entry name" value="MOFRL_protein"/>
</dbReference>
<feature type="domain" description="MOFRL-associated" evidence="2">
    <location>
        <begin position="9"/>
        <end position="214"/>
    </location>
</feature>
<evidence type="ECO:0000313" key="3">
    <source>
        <dbReference type="EMBL" id="AHF02949.1"/>
    </source>
</evidence>
<dbReference type="Gene3D" id="3.40.50.10180">
    <property type="entry name" value="Glycerate kinase, MOFRL-like N-terminal domain"/>
    <property type="match status" value="1"/>
</dbReference>
<dbReference type="RefSeq" id="WP_005222740.1">
    <property type="nucleotide sequence ID" value="NZ_CP007031.1"/>
</dbReference>
<dbReference type="InterPro" id="IPR038614">
    <property type="entry name" value="GK_N_sf"/>
</dbReference>
<dbReference type="HOGENOM" id="CLU_032279_1_1_6"/>
<dbReference type="GO" id="GO:0008887">
    <property type="term" value="F:glycerate kinase activity"/>
    <property type="evidence" value="ECO:0007669"/>
    <property type="project" value="InterPro"/>
</dbReference>
<sequence>MTDDQRLLIDCFMAAIAAVGGTRAVTRALEARAPPHPVELFAIGKAAAAMARGACDTLGAEAITGGLLITKPGHVDPADFPRLDCRCGGHPLPDAGSLAAGQALIARLAALPAGVEPLFLISGGASSLVEVPVAGVDLDTLVRVNDWLLASGQSIATMNLVRKALSRIKAGGLLAACPAWRTPRVLAISDVPGDDPGVIGSGLLVPEPELAARCSGLRGLPDWLDRLVRHGLAVRRAPTGPGPEIELVATAAHARAAALAHARTLGLATWPQLQPLAGDAAVAGQRLAERLGTTAPPGLYLWSGETTVTLPPRPGRGGRNQHLALAAAIALDGRDDVTLLSAGSDGSDGPTEDAGALIDGTSCARARRLGRDPAEHLIGADAGSLFAATGELLRTGPTDTNVMDLVLALRR</sequence>
<dbReference type="eggNOG" id="COG2379">
    <property type="taxonomic scope" value="Bacteria"/>
</dbReference>